<name>A0A9P6EFW7_9AGAR</name>
<dbReference type="PROSITE" id="PS50837">
    <property type="entry name" value="NACHT"/>
    <property type="match status" value="1"/>
</dbReference>
<reference evidence="3" key="1">
    <citation type="submission" date="2020-11" db="EMBL/GenBank/DDBJ databases">
        <authorList>
            <consortium name="DOE Joint Genome Institute"/>
            <person name="Ahrendt S."/>
            <person name="Riley R."/>
            <person name="Andreopoulos W."/>
            <person name="Labutti K."/>
            <person name="Pangilinan J."/>
            <person name="Ruiz-Duenas F.J."/>
            <person name="Barrasa J.M."/>
            <person name="Sanchez-Garcia M."/>
            <person name="Camarero S."/>
            <person name="Miyauchi S."/>
            <person name="Serrano A."/>
            <person name="Linde D."/>
            <person name="Babiker R."/>
            <person name="Drula E."/>
            <person name="Ayuso-Fernandez I."/>
            <person name="Pacheco R."/>
            <person name="Padilla G."/>
            <person name="Ferreira P."/>
            <person name="Barriuso J."/>
            <person name="Kellner H."/>
            <person name="Castanera R."/>
            <person name="Alfaro M."/>
            <person name="Ramirez L."/>
            <person name="Pisabarro A.G."/>
            <person name="Kuo A."/>
            <person name="Tritt A."/>
            <person name="Lipzen A."/>
            <person name="He G."/>
            <person name="Yan M."/>
            <person name="Ng V."/>
            <person name="Cullen D."/>
            <person name="Martin F."/>
            <person name="Rosso M.-N."/>
            <person name="Henrissat B."/>
            <person name="Hibbett D."/>
            <person name="Martinez A.T."/>
            <person name="Grigoriev I.V."/>
        </authorList>
    </citation>
    <scope>NUCLEOTIDE SEQUENCE</scope>
    <source>
        <strain evidence="3">CBS 506.95</strain>
    </source>
</reference>
<dbReference type="PANTHER" id="PTHR10039:SF14">
    <property type="entry name" value="NACHT DOMAIN-CONTAINING PROTEIN"/>
    <property type="match status" value="1"/>
</dbReference>
<organism evidence="3 4">
    <name type="scientific">Crepidotus variabilis</name>
    <dbReference type="NCBI Taxonomy" id="179855"/>
    <lineage>
        <taxon>Eukaryota</taxon>
        <taxon>Fungi</taxon>
        <taxon>Dikarya</taxon>
        <taxon>Basidiomycota</taxon>
        <taxon>Agaricomycotina</taxon>
        <taxon>Agaricomycetes</taxon>
        <taxon>Agaricomycetidae</taxon>
        <taxon>Agaricales</taxon>
        <taxon>Agaricineae</taxon>
        <taxon>Crepidotaceae</taxon>
        <taxon>Crepidotus</taxon>
    </lineage>
</organism>
<sequence>MTSPSSDIHLFNNLQNVILNQPVVNIDANSVIRYLYEATLKYTSISQQEAPSAVLPGTRKTALQEIDDWRDNEHEPGSAFMWLTGSAGSGKTAVTQTVSEKFRAQGLLVVNCFFSRSSARTDPKYLFLSLAYQLAIANQLMKASIEAIIQSNPSVVDATLEMQFRRLILDPIASAGENFPTVFIIIDGLDECNGEDNQVQIIRLIQYTIQDPSLPIRFFVASRPELWIQNTLSSCSAPSLATVTLSQDKESDSDISFFYAFEFKRIHEDPEHADSIAAAPPSWPSEKDLQKLVQAASGQFIYAKTVTRHIAEHGHNPLERLETLLKHSSHSQSTPLDRLDALYTHILSKAVDWELTSAVLGGRAAMLSVRPLDREGLSILEILLDLRPGDAHRALRSLHSILFVHHSLAADRETMSNEDYRRILHEAQRPIRFYHKSFLDFLQNRQRAGTFFVGKEESHRQIALGCLNTLQNVGSKPPSRLFSMAWKYASWFWHEHCLYTGYQASSNRPLLEALNRFSLTSHYFLEWKITDEAMWSKLASLRRIEKWNENTLDSIKDVRNKVEPLGVPGQRHFLSTEMSSWMNHQQGVSSISFPKLRLKLWILNRSMDDAQEGRFLPA</sequence>
<dbReference type="InterPro" id="IPR027417">
    <property type="entry name" value="P-loop_NTPase"/>
</dbReference>
<dbReference type="OrthoDB" id="163438at2759"/>
<dbReference type="Proteomes" id="UP000807306">
    <property type="component" value="Unassembled WGS sequence"/>
</dbReference>
<dbReference type="SUPFAM" id="SSF52540">
    <property type="entry name" value="P-loop containing nucleoside triphosphate hydrolases"/>
    <property type="match status" value="1"/>
</dbReference>
<dbReference type="InterPro" id="IPR007111">
    <property type="entry name" value="NACHT_NTPase"/>
</dbReference>
<evidence type="ECO:0000313" key="3">
    <source>
        <dbReference type="EMBL" id="KAF9528162.1"/>
    </source>
</evidence>
<dbReference type="EMBL" id="MU157855">
    <property type="protein sequence ID" value="KAF9528162.1"/>
    <property type="molecule type" value="Genomic_DNA"/>
</dbReference>
<dbReference type="Pfam" id="PF24883">
    <property type="entry name" value="NPHP3_N"/>
    <property type="match status" value="1"/>
</dbReference>
<comment type="caution">
    <text evidence="3">The sequence shown here is derived from an EMBL/GenBank/DDBJ whole genome shotgun (WGS) entry which is preliminary data.</text>
</comment>
<evidence type="ECO:0000256" key="1">
    <source>
        <dbReference type="ARBA" id="ARBA00022737"/>
    </source>
</evidence>
<proteinExistence type="predicted"/>
<feature type="domain" description="NACHT" evidence="2">
    <location>
        <begin position="79"/>
        <end position="224"/>
    </location>
</feature>
<dbReference type="InterPro" id="IPR056884">
    <property type="entry name" value="NPHP3-like_N"/>
</dbReference>
<accession>A0A9P6EFW7</accession>
<dbReference type="Gene3D" id="3.40.50.300">
    <property type="entry name" value="P-loop containing nucleotide triphosphate hydrolases"/>
    <property type="match status" value="1"/>
</dbReference>
<protein>
    <recommendedName>
        <fullName evidence="2">NACHT domain-containing protein</fullName>
    </recommendedName>
</protein>
<dbReference type="PANTHER" id="PTHR10039">
    <property type="entry name" value="AMELOGENIN"/>
    <property type="match status" value="1"/>
</dbReference>
<evidence type="ECO:0000259" key="2">
    <source>
        <dbReference type="PROSITE" id="PS50837"/>
    </source>
</evidence>
<dbReference type="AlphaFoldDB" id="A0A9P6EFW7"/>
<keyword evidence="1" id="KW-0677">Repeat</keyword>
<keyword evidence="4" id="KW-1185">Reference proteome</keyword>
<evidence type="ECO:0000313" key="4">
    <source>
        <dbReference type="Proteomes" id="UP000807306"/>
    </source>
</evidence>
<gene>
    <name evidence="3" type="ORF">CPB83DRAFT_907088</name>
</gene>